<evidence type="ECO:0000313" key="2">
    <source>
        <dbReference type="Proteomes" id="UP000006320"/>
    </source>
</evidence>
<dbReference type="EMBL" id="BAEM01000003">
    <property type="protein sequence ID" value="GAC08088.1"/>
    <property type="molecule type" value="Genomic_DNA"/>
</dbReference>
<organism evidence="1 2">
    <name type="scientific">Paraglaciecola chathamensis S18K6</name>
    <dbReference type="NCBI Taxonomy" id="1127672"/>
    <lineage>
        <taxon>Bacteria</taxon>
        <taxon>Pseudomonadati</taxon>
        <taxon>Pseudomonadota</taxon>
        <taxon>Gammaproteobacteria</taxon>
        <taxon>Alteromonadales</taxon>
        <taxon>Alteromonadaceae</taxon>
        <taxon>Paraglaciecola</taxon>
    </lineage>
</organism>
<evidence type="ECO:0000313" key="1">
    <source>
        <dbReference type="EMBL" id="GAC08088.1"/>
    </source>
</evidence>
<gene>
    <name evidence="1" type="ORF">GCHA_0122</name>
</gene>
<dbReference type="Proteomes" id="UP000006320">
    <property type="component" value="Unassembled WGS sequence"/>
</dbReference>
<accession>A0AAV3USY8</accession>
<sequence length="52" mass="6203">MIVRDIVCHSKTYCLFPVQKDLYKKGVLPKQESNTPTQKLGFYVIKRLLYLW</sequence>
<dbReference type="AlphaFoldDB" id="A0AAV3USY8"/>
<name>A0AAV3USY8_9ALTE</name>
<proteinExistence type="predicted"/>
<comment type="caution">
    <text evidence="1">The sequence shown here is derived from an EMBL/GenBank/DDBJ whole genome shotgun (WGS) entry which is preliminary data.</text>
</comment>
<reference evidence="1 2" key="1">
    <citation type="journal article" date="2017" name="Antonie Van Leeuwenhoek">
        <title>Rhizobium rhizosphaerae sp. nov., a novel species isolated from rice rhizosphere.</title>
        <authorList>
            <person name="Zhao J.J."/>
            <person name="Zhang J."/>
            <person name="Zhang R.J."/>
            <person name="Zhang C.W."/>
            <person name="Yin H.Q."/>
            <person name="Zhang X.X."/>
        </authorList>
    </citation>
    <scope>NUCLEOTIDE SEQUENCE [LARGE SCALE GENOMIC DNA]</scope>
    <source>
        <strain evidence="1 2">S18K6</strain>
    </source>
</reference>
<protein>
    <submittedName>
        <fullName evidence="1">Uncharacterized protein</fullName>
    </submittedName>
</protein>